<dbReference type="Gene3D" id="3.40.50.300">
    <property type="entry name" value="P-loop containing nucleotide triphosphate hydrolases"/>
    <property type="match status" value="2"/>
</dbReference>
<dbReference type="EMBL" id="JACONZ010000001">
    <property type="protein sequence ID" value="MBC5580036.1"/>
    <property type="molecule type" value="Genomic_DNA"/>
</dbReference>
<dbReference type="InterPro" id="IPR027417">
    <property type="entry name" value="P-loop_NTPase"/>
</dbReference>
<feature type="domain" description="ABC transporter" evidence="5">
    <location>
        <begin position="262"/>
        <end position="507"/>
    </location>
</feature>
<dbReference type="InterPro" id="IPR017871">
    <property type="entry name" value="ABC_transporter-like_CS"/>
</dbReference>
<comment type="caution">
    <text evidence="6">The sequence shown here is derived from an EMBL/GenBank/DDBJ whole genome shotgun (WGS) entry which is preliminary data.</text>
</comment>
<evidence type="ECO:0000259" key="5">
    <source>
        <dbReference type="PROSITE" id="PS50893"/>
    </source>
</evidence>
<dbReference type="CDD" id="cd03216">
    <property type="entry name" value="ABC_Carb_Monos_I"/>
    <property type="match status" value="1"/>
</dbReference>
<accession>A0A923I473</accession>
<gene>
    <name evidence="6" type="ORF">H8S23_00775</name>
</gene>
<feature type="domain" description="ABC transporter" evidence="5">
    <location>
        <begin position="10"/>
        <end position="245"/>
    </location>
</feature>
<dbReference type="Pfam" id="PF00005">
    <property type="entry name" value="ABC_tran"/>
    <property type="match status" value="2"/>
</dbReference>
<dbReference type="SUPFAM" id="SSF52540">
    <property type="entry name" value="P-loop containing nucleoside triphosphate hydrolases"/>
    <property type="match status" value="2"/>
</dbReference>
<dbReference type="GO" id="GO:0005524">
    <property type="term" value="F:ATP binding"/>
    <property type="evidence" value="ECO:0007669"/>
    <property type="project" value="UniProtKB-KW"/>
</dbReference>
<dbReference type="SMART" id="SM00382">
    <property type="entry name" value="AAA"/>
    <property type="match status" value="2"/>
</dbReference>
<name>A0A923I473_9FIRM</name>
<dbReference type="PROSITE" id="PS00211">
    <property type="entry name" value="ABC_TRANSPORTER_1"/>
    <property type="match status" value="1"/>
</dbReference>
<dbReference type="PANTHER" id="PTHR43790">
    <property type="entry name" value="CARBOHYDRATE TRANSPORT ATP-BINDING PROTEIN MG119-RELATED"/>
    <property type="match status" value="1"/>
</dbReference>
<dbReference type="CDD" id="cd03215">
    <property type="entry name" value="ABC_Carb_Monos_II"/>
    <property type="match status" value="1"/>
</dbReference>
<keyword evidence="3" id="KW-0547">Nucleotide-binding</keyword>
<evidence type="ECO:0000256" key="2">
    <source>
        <dbReference type="ARBA" id="ARBA00022737"/>
    </source>
</evidence>
<evidence type="ECO:0000313" key="7">
    <source>
        <dbReference type="Proteomes" id="UP000659630"/>
    </source>
</evidence>
<dbReference type="PROSITE" id="PS50893">
    <property type="entry name" value="ABC_TRANSPORTER_2"/>
    <property type="match status" value="2"/>
</dbReference>
<dbReference type="InterPro" id="IPR003593">
    <property type="entry name" value="AAA+_ATPase"/>
</dbReference>
<proteinExistence type="predicted"/>
<reference evidence="6" key="1">
    <citation type="submission" date="2020-08" db="EMBL/GenBank/DDBJ databases">
        <title>Genome public.</title>
        <authorList>
            <person name="Liu C."/>
            <person name="Sun Q."/>
        </authorList>
    </citation>
    <scope>NUCLEOTIDE SEQUENCE</scope>
    <source>
        <strain evidence="6">BX8</strain>
    </source>
</reference>
<dbReference type="InterPro" id="IPR050107">
    <property type="entry name" value="ABC_carbohydrate_import_ATPase"/>
</dbReference>
<evidence type="ECO:0000256" key="4">
    <source>
        <dbReference type="ARBA" id="ARBA00022840"/>
    </source>
</evidence>
<keyword evidence="1" id="KW-0813">Transport</keyword>
<dbReference type="PANTHER" id="PTHR43790:SF9">
    <property type="entry name" value="GALACTOFURANOSE TRANSPORTER ATP-BINDING PROTEIN YTFR"/>
    <property type="match status" value="1"/>
</dbReference>
<evidence type="ECO:0000313" key="6">
    <source>
        <dbReference type="EMBL" id="MBC5580036.1"/>
    </source>
</evidence>
<dbReference type="GO" id="GO:0016887">
    <property type="term" value="F:ATP hydrolysis activity"/>
    <property type="evidence" value="ECO:0007669"/>
    <property type="project" value="InterPro"/>
</dbReference>
<sequence>MENERQDYVLETRNICKNYALLKANDHISLKVRRNTIHAIVGENGAGKSTLMGILTNVVKPDMGDIILDGEKMNFKNPMDAAHHGIGMIYQEFMLAPRFTVFENIIVGFEEKKGVFVDRKKCRERVEAICERYHFALPLDELIDELPVSVLQQIEIVKVLYRGADLIIMDEPTSTLTPQGIEGLFDAMRVLKESGKTILFITHKLGEVFRVSDEISVLRDGKLVGTYQPQEVDQQKLANLMVGREVILQAHKLPVSAGQPVLEVKDLRVRDADGIERVKDANFEIRAGEIVGIAGVAGSGQQHLVEALFGLAKPEAGSVIRYLGDEVTGKSPRAHRADRVGYVPQDRIGMGCNVAASIWENAIMGYHRATGFHPKWLIPRRQAQEFTSRVVRDFDVKVQNLENHIGSLSGGNIQKLIVGREFSQNNRLLLIEDPTRGIDVGAIEYIWEKLIRFASEGAAVLLVSHDLNEVMQLSDRILVMYDGRLRDGGGHGELTEEQIGLLMMGGEVG</sequence>
<dbReference type="Proteomes" id="UP000659630">
    <property type="component" value="Unassembled WGS sequence"/>
</dbReference>
<organism evidence="6 7">
    <name type="scientific">Anaerofilum hominis</name>
    <dbReference type="NCBI Taxonomy" id="2763016"/>
    <lineage>
        <taxon>Bacteria</taxon>
        <taxon>Bacillati</taxon>
        <taxon>Bacillota</taxon>
        <taxon>Clostridia</taxon>
        <taxon>Eubacteriales</taxon>
        <taxon>Oscillospiraceae</taxon>
        <taxon>Anaerofilum</taxon>
    </lineage>
</organism>
<dbReference type="InterPro" id="IPR003439">
    <property type="entry name" value="ABC_transporter-like_ATP-bd"/>
</dbReference>
<dbReference type="RefSeq" id="WP_186886413.1">
    <property type="nucleotide sequence ID" value="NZ_JACONZ010000001.1"/>
</dbReference>
<dbReference type="AlphaFoldDB" id="A0A923I473"/>
<protein>
    <submittedName>
        <fullName evidence="6">ABC transporter ATP-binding protein</fullName>
    </submittedName>
</protein>
<keyword evidence="7" id="KW-1185">Reference proteome</keyword>
<evidence type="ECO:0000256" key="1">
    <source>
        <dbReference type="ARBA" id="ARBA00022448"/>
    </source>
</evidence>
<keyword evidence="2" id="KW-0677">Repeat</keyword>
<keyword evidence="4 6" id="KW-0067">ATP-binding</keyword>
<evidence type="ECO:0000256" key="3">
    <source>
        <dbReference type="ARBA" id="ARBA00022741"/>
    </source>
</evidence>